<evidence type="ECO:0000256" key="6">
    <source>
        <dbReference type="ARBA" id="ARBA00023163"/>
    </source>
</evidence>
<dbReference type="InterPro" id="IPR014724">
    <property type="entry name" value="RNA_pol_RPB2_OB-fold"/>
</dbReference>
<evidence type="ECO:0000313" key="9">
    <source>
        <dbReference type="Proteomes" id="UP001152795"/>
    </source>
</evidence>
<dbReference type="EMBL" id="CACRXK020011689">
    <property type="protein sequence ID" value="CAB4021890.1"/>
    <property type="molecule type" value="Genomic_DNA"/>
</dbReference>
<dbReference type="AlphaFoldDB" id="A0A7D9KXV4"/>
<dbReference type="Gene3D" id="2.40.270.10">
    <property type="entry name" value="DNA-directed RNA polymerase, subunit 2, domain 6"/>
    <property type="match status" value="1"/>
</dbReference>
<protein>
    <recommendedName>
        <fullName evidence="2">DNA-directed RNA polymerase</fullName>
        <ecNumber evidence="2">2.7.7.6</ecNumber>
    </recommendedName>
</protein>
<dbReference type="GO" id="GO:0003899">
    <property type="term" value="F:DNA-directed RNA polymerase activity"/>
    <property type="evidence" value="ECO:0007669"/>
    <property type="project" value="UniProtKB-EC"/>
</dbReference>
<dbReference type="Gene3D" id="2.40.50.150">
    <property type="match status" value="1"/>
</dbReference>
<organism evidence="8 9">
    <name type="scientific">Paramuricea clavata</name>
    <name type="common">Red gorgonian</name>
    <name type="synonym">Violescent sea-whip</name>
    <dbReference type="NCBI Taxonomy" id="317549"/>
    <lineage>
        <taxon>Eukaryota</taxon>
        <taxon>Metazoa</taxon>
        <taxon>Cnidaria</taxon>
        <taxon>Anthozoa</taxon>
        <taxon>Octocorallia</taxon>
        <taxon>Malacalcyonacea</taxon>
        <taxon>Plexauridae</taxon>
        <taxon>Paramuricea</taxon>
    </lineage>
</organism>
<dbReference type="GO" id="GO:0006351">
    <property type="term" value="P:DNA-templated transcription"/>
    <property type="evidence" value="ECO:0007669"/>
    <property type="project" value="InterPro"/>
</dbReference>
<proteinExistence type="inferred from homology"/>
<name>A0A7D9KXV4_PARCT</name>
<feature type="non-terminal residue" evidence="8">
    <location>
        <position position="288"/>
    </location>
</feature>
<dbReference type="GO" id="GO:0000428">
    <property type="term" value="C:DNA-directed RNA polymerase complex"/>
    <property type="evidence" value="ECO:0007669"/>
    <property type="project" value="UniProtKB-KW"/>
</dbReference>
<dbReference type="SUPFAM" id="SSF64484">
    <property type="entry name" value="beta and beta-prime subunits of DNA dependent RNA-polymerase"/>
    <property type="match status" value="1"/>
</dbReference>
<evidence type="ECO:0000313" key="8">
    <source>
        <dbReference type="EMBL" id="CAB4021890.1"/>
    </source>
</evidence>
<dbReference type="Proteomes" id="UP001152795">
    <property type="component" value="Unassembled WGS sequence"/>
</dbReference>
<keyword evidence="9" id="KW-1185">Reference proteome</keyword>
<keyword evidence="5" id="KW-0548">Nucleotidyltransferase</keyword>
<keyword evidence="3 8" id="KW-0240">DNA-directed RNA polymerase</keyword>
<feature type="domain" description="DNA-directed RNA polymerase subunit 2 hybrid-binding" evidence="7">
    <location>
        <begin position="3"/>
        <end position="288"/>
    </location>
</feature>
<dbReference type="PANTHER" id="PTHR20856">
    <property type="entry name" value="DNA-DIRECTED RNA POLYMERASE I SUBUNIT 2"/>
    <property type="match status" value="1"/>
</dbReference>
<dbReference type="InterPro" id="IPR007120">
    <property type="entry name" value="DNA-dir_RNAP_su2_dom"/>
</dbReference>
<comment type="caution">
    <text evidence="8">The sequence shown here is derived from an EMBL/GenBank/DDBJ whole genome shotgun (WGS) entry which is preliminary data.</text>
</comment>
<dbReference type="GO" id="GO:0003677">
    <property type="term" value="F:DNA binding"/>
    <property type="evidence" value="ECO:0007669"/>
    <property type="project" value="InterPro"/>
</dbReference>
<evidence type="ECO:0000256" key="2">
    <source>
        <dbReference type="ARBA" id="ARBA00012418"/>
    </source>
</evidence>
<evidence type="ECO:0000256" key="1">
    <source>
        <dbReference type="ARBA" id="ARBA00006835"/>
    </source>
</evidence>
<dbReference type="Pfam" id="PF00562">
    <property type="entry name" value="RNA_pol_Rpb2_6"/>
    <property type="match status" value="1"/>
</dbReference>
<accession>A0A7D9KXV4</accession>
<dbReference type="InterPro" id="IPR015712">
    <property type="entry name" value="DNA-dir_RNA_pol_su2"/>
</dbReference>
<dbReference type="InterPro" id="IPR037033">
    <property type="entry name" value="DNA-dir_RNAP_su2_hyb_sf"/>
</dbReference>
<dbReference type="PROSITE" id="PS01166">
    <property type="entry name" value="RNA_POL_BETA"/>
    <property type="match status" value="1"/>
</dbReference>
<dbReference type="FunFam" id="2.40.50.150:FF:000004">
    <property type="entry name" value="DNA-directed RNA polymerase subunit beta"/>
    <property type="match status" value="1"/>
</dbReference>
<dbReference type="InterPro" id="IPR007121">
    <property type="entry name" value="RNA_pol_bsu_CS"/>
</dbReference>
<dbReference type="GO" id="GO:0032549">
    <property type="term" value="F:ribonucleoside binding"/>
    <property type="evidence" value="ECO:0007669"/>
    <property type="project" value="InterPro"/>
</dbReference>
<comment type="similarity">
    <text evidence="1">Belongs to the RNA polymerase beta chain family.</text>
</comment>
<sequence>MAHDEFNVDNYPLGTNAVVAVISYTGYDMEDAMILNKSSFERGFSHGTVYKTEVVDLAKFASDSRNVTLRFGCLPDDSRVSGKLDKDGFPPIGSKLEHGDPCYSYIDLTTGDAKVKYYHYMEAAYLESVKFLGNDNGDGELQKVSLKWRIQRNPIIGDKFSSRHGQKGICSQKWPAENMPFSESGMTPDIIFNPHGFPSRMTIGMMIESMAGKSASMHGLVHDATPFTFSEDNSAIDYFGKMLIEAGYNYFGTERLYSGITGKEFEADIFFGIVYYQRLRHMVSDKYQ</sequence>
<reference evidence="8" key="1">
    <citation type="submission" date="2020-04" db="EMBL/GenBank/DDBJ databases">
        <authorList>
            <person name="Alioto T."/>
            <person name="Alioto T."/>
            <person name="Gomez Garrido J."/>
        </authorList>
    </citation>
    <scope>NUCLEOTIDE SEQUENCE</scope>
    <source>
        <strain evidence="8">A484AB</strain>
    </source>
</reference>
<keyword evidence="6" id="KW-0804">Transcription</keyword>
<evidence type="ECO:0000256" key="4">
    <source>
        <dbReference type="ARBA" id="ARBA00022679"/>
    </source>
</evidence>
<evidence type="ECO:0000256" key="5">
    <source>
        <dbReference type="ARBA" id="ARBA00022695"/>
    </source>
</evidence>
<evidence type="ECO:0000256" key="3">
    <source>
        <dbReference type="ARBA" id="ARBA00022478"/>
    </source>
</evidence>
<keyword evidence="4" id="KW-0808">Transferase</keyword>
<gene>
    <name evidence="8" type="ORF">PACLA_8A008278</name>
</gene>
<evidence type="ECO:0000259" key="7">
    <source>
        <dbReference type="Pfam" id="PF00562"/>
    </source>
</evidence>
<dbReference type="OrthoDB" id="10248617at2759"/>
<dbReference type="FunFam" id="2.40.270.10:FF:000011">
    <property type="entry name" value="DNA-directed RNA polymerase subunit beta"/>
    <property type="match status" value="1"/>
</dbReference>
<dbReference type="EC" id="2.7.7.6" evidence="2"/>